<proteinExistence type="predicted"/>
<evidence type="ECO:0000313" key="2">
    <source>
        <dbReference type="Proteomes" id="UP000011666"/>
    </source>
</evidence>
<dbReference type="Pfam" id="PF09517">
    <property type="entry name" value="RE_Eco29kI"/>
    <property type="match status" value="1"/>
</dbReference>
<organism evidence="1 2">
    <name type="scientific">Gordonia soli NBRC 108243</name>
    <dbReference type="NCBI Taxonomy" id="1223545"/>
    <lineage>
        <taxon>Bacteria</taxon>
        <taxon>Bacillati</taxon>
        <taxon>Actinomycetota</taxon>
        <taxon>Actinomycetes</taxon>
        <taxon>Mycobacteriales</taxon>
        <taxon>Gordoniaceae</taxon>
        <taxon>Gordonia</taxon>
    </lineage>
</organism>
<gene>
    <name evidence="1" type="ORF">GS4_26_00030</name>
</gene>
<comment type="caution">
    <text evidence="1">The sequence shown here is derived from an EMBL/GenBank/DDBJ whole genome shotgun (WGS) entry which is preliminary data.</text>
</comment>
<dbReference type="EMBL" id="BANX01000026">
    <property type="protein sequence ID" value="GAC69556.1"/>
    <property type="molecule type" value="Genomic_DNA"/>
</dbReference>
<dbReference type="Proteomes" id="UP000011666">
    <property type="component" value="Unassembled WGS sequence"/>
</dbReference>
<dbReference type="STRING" id="1223545.GS4_26_00030"/>
<keyword evidence="2" id="KW-1185">Reference proteome</keyword>
<name>M0QMN7_9ACTN</name>
<reference evidence="1 2" key="1">
    <citation type="submission" date="2013-01" db="EMBL/GenBank/DDBJ databases">
        <title>Whole genome shotgun sequence of Gordonia soli NBRC 108243.</title>
        <authorList>
            <person name="Isaki-Nakamura S."/>
            <person name="Hosoyama A."/>
            <person name="Tsuchikane K."/>
            <person name="Ando Y."/>
            <person name="Baba S."/>
            <person name="Ohji S."/>
            <person name="Hamada M."/>
            <person name="Tamura T."/>
            <person name="Yamazoe A."/>
            <person name="Yamazaki S."/>
            <person name="Fujita N."/>
        </authorList>
    </citation>
    <scope>NUCLEOTIDE SEQUENCE [LARGE SCALE GENOMIC DNA]</scope>
    <source>
        <strain evidence="1 2">NBRC 108243</strain>
    </source>
</reference>
<evidence type="ECO:0000313" key="1">
    <source>
        <dbReference type="EMBL" id="GAC69556.1"/>
    </source>
</evidence>
<sequence>MSPTAPVWNALVDGFGNHDPGRGRRAGRRSLWDTLHPGRPWAEQFPPSTKTAEDIELDAAEYLRQRL</sequence>
<protein>
    <submittedName>
        <fullName evidence="1">Uncharacterized protein</fullName>
    </submittedName>
</protein>
<dbReference type="InterPro" id="IPR018575">
    <property type="entry name" value="Restrct_endonuc_II_Eco29kI"/>
</dbReference>
<dbReference type="AlphaFoldDB" id="M0QMN7"/>
<dbReference type="RefSeq" id="WP_007622756.1">
    <property type="nucleotide sequence ID" value="NZ_BANX01000026.1"/>
</dbReference>
<accession>M0QMN7</accession>